<dbReference type="GO" id="GO:0140359">
    <property type="term" value="F:ABC-type transporter activity"/>
    <property type="evidence" value="ECO:0007669"/>
    <property type="project" value="InterPro"/>
</dbReference>
<accession>C5B4A3</accession>
<organism evidence="7 8">
    <name type="scientific">Methylorubrum extorquens (strain ATCC 14718 / DSM 1338 / JCM 2805 / NCIMB 9133 / AM1)</name>
    <name type="common">Methylobacterium extorquens</name>
    <dbReference type="NCBI Taxonomy" id="272630"/>
    <lineage>
        <taxon>Bacteria</taxon>
        <taxon>Pseudomonadati</taxon>
        <taxon>Pseudomonadota</taxon>
        <taxon>Alphaproteobacteria</taxon>
        <taxon>Hyphomicrobiales</taxon>
        <taxon>Methylobacteriaceae</taxon>
        <taxon>Methylorubrum</taxon>
    </lineage>
</organism>
<dbReference type="InterPro" id="IPR015860">
    <property type="entry name" value="ABC_transpr_TagH-like"/>
</dbReference>
<dbReference type="InterPro" id="IPR050683">
    <property type="entry name" value="Bact_Polysacc_Export_ATP-bd"/>
</dbReference>
<evidence type="ECO:0000256" key="2">
    <source>
        <dbReference type="ARBA" id="ARBA00022448"/>
    </source>
</evidence>
<dbReference type="GO" id="GO:0005524">
    <property type="term" value="F:ATP binding"/>
    <property type="evidence" value="ECO:0007669"/>
    <property type="project" value="UniProtKB-KW"/>
</dbReference>
<keyword evidence="7" id="KW-0614">Plasmid</keyword>
<dbReference type="PROSITE" id="PS50893">
    <property type="entry name" value="ABC_TRANSPORTER_2"/>
    <property type="match status" value="1"/>
</dbReference>
<dbReference type="InterPro" id="IPR003593">
    <property type="entry name" value="AAA+_ATPase"/>
</dbReference>
<dbReference type="Pfam" id="PF14524">
    <property type="entry name" value="Wzt_C"/>
    <property type="match status" value="1"/>
</dbReference>
<keyword evidence="2" id="KW-0813">Transport</keyword>
<dbReference type="Pfam" id="PF00005">
    <property type="entry name" value="ABC_tran"/>
    <property type="match status" value="1"/>
</dbReference>
<keyword evidence="4" id="KW-0067">ATP-binding</keyword>
<dbReference type="SUPFAM" id="SSF52540">
    <property type="entry name" value="P-loop containing nucleoside triphosphate hydrolases"/>
    <property type="match status" value="1"/>
</dbReference>
<proteinExistence type="inferred from homology"/>
<feature type="domain" description="ABC transporter" evidence="6">
    <location>
        <begin position="27"/>
        <end position="248"/>
    </location>
</feature>
<dbReference type="InterPro" id="IPR003439">
    <property type="entry name" value="ABC_transporter-like_ATP-bd"/>
</dbReference>
<dbReference type="SMART" id="SM00382">
    <property type="entry name" value="AAA"/>
    <property type="match status" value="1"/>
</dbReference>
<dbReference type="Gene3D" id="3.40.50.300">
    <property type="entry name" value="P-loop containing nucleotide triphosphate hydrolases"/>
    <property type="match status" value="1"/>
</dbReference>
<dbReference type="InterPro" id="IPR027417">
    <property type="entry name" value="P-loop_NTPase"/>
</dbReference>
<geneLocation type="plasmid" evidence="7 8">
    <name>megaplasmid</name>
</geneLocation>
<comment type="similarity">
    <text evidence="1">Belongs to the ABC transporter superfamily.</text>
</comment>
<dbReference type="GO" id="GO:0016020">
    <property type="term" value="C:membrane"/>
    <property type="evidence" value="ECO:0007669"/>
    <property type="project" value="InterPro"/>
</dbReference>
<keyword evidence="8" id="KW-1185">Reference proteome</keyword>
<dbReference type="KEGG" id="mea:Mex_2p0433"/>
<dbReference type="InterPro" id="IPR029439">
    <property type="entry name" value="Wzt_C"/>
</dbReference>
<dbReference type="PANTHER" id="PTHR46743">
    <property type="entry name" value="TEICHOIC ACIDS EXPORT ATP-BINDING PROTEIN TAGH"/>
    <property type="match status" value="1"/>
</dbReference>
<dbReference type="RefSeq" id="WP_012753763.1">
    <property type="nucleotide sequence ID" value="NC_012811.1"/>
</dbReference>
<evidence type="ECO:0000313" key="7">
    <source>
        <dbReference type="EMBL" id="ACS43285.1"/>
    </source>
</evidence>
<dbReference type="CDD" id="cd03220">
    <property type="entry name" value="ABC_KpsT_Wzt"/>
    <property type="match status" value="1"/>
</dbReference>
<protein>
    <submittedName>
        <fullName evidence="7">ABC transporter ATPase component-like protein</fullName>
    </submittedName>
</protein>
<dbReference type="CDD" id="cd10147">
    <property type="entry name" value="Wzt_C-like"/>
    <property type="match status" value="1"/>
</dbReference>
<evidence type="ECO:0000256" key="4">
    <source>
        <dbReference type="ARBA" id="ARBA00022840"/>
    </source>
</evidence>
<keyword evidence="3" id="KW-0547">Nucleotide-binding</keyword>
<reference evidence="7 8" key="1">
    <citation type="journal article" date="2009" name="PLoS ONE">
        <title>Methylobacterium genome sequences: a reference blueprint to investigate microbial metabolism of C1 compounds from natural and industrial sources.</title>
        <authorList>
            <person name="Vuilleumier S."/>
            <person name="Chistoserdova L."/>
            <person name="Lee M.-C."/>
            <person name="Bringel F."/>
            <person name="Lajus A."/>
            <person name="Zhou Y."/>
            <person name="Gourion B."/>
            <person name="Barbe V."/>
            <person name="Chang J."/>
            <person name="Cruveiller S."/>
            <person name="Dossat C."/>
            <person name="Gillett W."/>
            <person name="Gruffaz C."/>
            <person name="Haugen E."/>
            <person name="Hourcade E."/>
            <person name="Levy R."/>
            <person name="Mangenot S."/>
            <person name="Muller E."/>
            <person name="Nadalig T."/>
            <person name="Pagni M."/>
            <person name="Penny C."/>
            <person name="Peyraud R."/>
            <person name="Robinson D.G."/>
            <person name="Roche D."/>
            <person name="Rouy Z."/>
            <person name="Saenampechek C."/>
            <person name="Salvignol G."/>
            <person name="Vallenet D."/>
            <person name="Wu Z."/>
            <person name="Marx C.J."/>
            <person name="Vorholt J.A."/>
            <person name="Olson M.V."/>
            <person name="Kaul R."/>
            <person name="Weissenbach J."/>
            <person name="Medigue C."/>
            <person name="Lidstrom M.E."/>
        </authorList>
    </citation>
    <scope>NUCLEOTIDE SEQUENCE [LARGE SCALE GENOMIC DNA]</scope>
    <source>
        <strain evidence="8">ATCC 14718 / DSM 1338 / JCM 2805 / NCIMB 9133 / AM1</strain>
    </source>
</reference>
<dbReference type="EMBL" id="CP001511">
    <property type="protein sequence ID" value="ACS43285.1"/>
    <property type="molecule type" value="Genomic_DNA"/>
</dbReference>
<dbReference type="OrthoDB" id="9778870at2"/>
<evidence type="ECO:0000256" key="5">
    <source>
        <dbReference type="SAM" id="MobiDB-lite"/>
    </source>
</evidence>
<evidence type="ECO:0000256" key="1">
    <source>
        <dbReference type="ARBA" id="ARBA00005417"/>
    </source>
</evidence>
<evidence type="ECO:0000313" key="8">
    <source>
        <dbReference type="Proteomes" id="UP000009081"/>
    </source>
</evidence>
<dbReference type="Proteomes" id="UP000009081">
    <property type="component" value="Plasmid megaplasmid"/>
</dbReference>
<dbReference type="GO" id="GO:0016887">
    <property type="term" value="F:ATP hydrolysis activity"/>
    <property type="evidence" value="ECO:0007669"/>
    <property type="project" value="InterPro"/>
</dbReference>
<dbReference type="PANTHER" id="PTHR46743:SF2">
    <property type="entry name" value="TEICHOIC ACIDS EXPORT ATP-BINDING PROTEIN TAGH"/>
    <property type="match status" value="1"/>
</dbReference>
<dbReference type="Gene3D" id="2.70.50.60">
    <property type="entry name" value="abc- transporter (atp binding component) like domain"/>
    <property type="match status" value="1"/>
</dbReference>
<dbReference type="AlphaFoldDB" id="C5B4A3"/>
<evidence type="ECO:0000256" key="3">
    <source>
        <dbReference type="ARBA" id="ARBA00022741"/>
    </source>
</evidence>
<gene>
    <name evidence="7" type="ordered locus">MexAM1_META2p0433</name>
</gene>
<sequence length="441" mass="47073">MSPDLALSVHGVVKRFRTFGSSLDKMLEYLSFGLVRRHRTFHALNGVSFEVRRGECVGILGTNGSGKSTILQIVAGTMRPTAGTVSVRGRVAALLELGAGFSPDFTGRENALLNARLLGCDEEEAQRALSRIEAFADIGDHILQPVRTYSSGMYVRLAFAVAAAVEPEVFIVDEALAVGDHAFQTKCFARLRELRDRGATILFVSHDLQSVCDFCDRAIWMDRGAVRAEGDTKQVVDAYLTSLRARNSRSSGPVPCAPPPLLTRDQRSADLRGVGPRSGDGRLKIVGVEVLGSDPDPLCPPVDAKRPFDLVFTVEAGGSVARPNVWFRIAHLRGTTFMTAASVASGFDPGPLEAGDRFTVAFRMTLPIHHGIYAVGAYATDAAAGLPDDVLDGMETAFFLDVARHGGAPASHLLDLPAPATGSVKRGRSHQPSPSVLGAVA</sequence>
<evidence type="ECO:0000259" key="6">
    <source>
        <dbReference type="PROSITE" id="PS50893"/>
    </source>
</evidence>
<dbReference type="HOGENOM" id="CLU_000604_101_1_5"/>
<feature type="region of interest" description="Disordered" evidence="5">
    <location>
        <begin position="419"/>
        <end position="441"/>
    </location>
</feature>
<name>C5B4A3_METEA</name>